<keyword evidence="1" id="KW-0175">Coiled coil</keyword>
<gene>
    <name evidence="3" type="ORF">M3P05_09880</name>
</gene>
<evidence type="ECO:0000256" key="1">
    <source>
        <dbReference type="SAM" id="Coils"/>
    </source>
</evidence>
<evidence type="ECO:0000313" key="4">
    <source>
        <dbReference type="Proteomes" id="UP001203338"/>
    </source>
</evidence>
<proteinExistence type="predicted"/>
<protein>
    <submittedName>
        <fullName evidence="3">Uncharacterized protein</fullName>
    </submittedName>
</protein>
<keyword evidence="4" id="KW-1185">Reference proteome</keyword>
<dbReference type="EMBL" id="JAMFLX010000011">
    <property type="protein sequence ID" value="MCL6270234.1"/>
    <property type="molecule type" value="Genomic_DNA"/>
</dbReference>
<comment type="caution">
    <text evidence="3">The sequence shown here is derived from an EMBL/GenBank/DDBJ whole genome shotgun (WGS) entry which is preliminary data.</text>
</comment>
<dbReference type="RefSeq" id="WP_249699405.1">
    <property type="nucleotide sequence ID" value="NZ_JAMFLX010000011.1"/>
</dbReference>
<name>A0ABT0PFT6_9GAMM</name>
<evidence type="ECO:0000313" key="3">
    <source>
        <dbReference type="EMBL" id="MCL6270234.1"/>
    </source>
</evidence>
<feature type="compositionally biased region" description="Polar residues" evidence="2">
    <location>
        <begin position="378"/>
        <end position="390"/>
    </location>
</feature>
<dbReference type="Proteomes" id="UP001203338">
    <property type="component" value="Unassembled WGS sequence"/>
</dbReference>
<reference evidence="3 4" key="1">
    <citation type="submission" date="2022-05" db="EMBL/GenBank/DDBJ databases">
        <authorList>
            <person name="Park J.-S."/>
        </authorList>
    </citation>
    <scope>NUCLEOTIDE SEQUENCE [LARGE SCALE GENOMIC DNA]</scope>
    <source>
        <strain evidence="3 4">2012CJ34-2</strain>
    </source>
</reference>
<feature type="region of interest" description="Disordered" evidence="2">
    <location>
        <begin position="372"/>
        <end position="403"/>
    </location>
</feature>
<organism evidence="3 4">
    <name type="scientific">Parendozoicomonas callyspongiae</name>
    <dbReference type="NCBI Taxonomy" id="2942213"/>
    <lineage>
        <taxon>Bacteria</taxon>
        <taxon>Pseudomonadati</taxon>
        <taxon>Pseudomonadota</taxon>
        <taxon>Gammaproteobacteria</taxon>
        <taxon>Oceanospirillales</taxon>
        <taxon>Endozoicomonadaceae</taxon>
        <taxon>Parendozoicomonas</taxon>
    </lineage>
</organism>
<feature type="coiled-coil region" evidence="1">
    <location>
        <begin position="136"/>
        <end position="214"/>
    </location>
</feature>
<sequence length="418" mass="46645">MESGMNTTCSASLPSGVTAAISPGASGGQGDASVSIVTAQSQATPAFLPQGNDQPETKREVAKRSVLALEFHNEVLSAEVGRQNQKIEGMSERIEFMERMIQMQCIDLKNERRQVQEKDHTIKGLNLGYYTVVKSLKDKDDQINTLQSDIKQLKEEQKKQIEQLKRKQEEEGKIKEQQLKRKHEADMEELKHNHIKEEQEYERTRSIKEHLKNENQSLIQTIKVLNIGAPVATKTIELRNAVCTHENNYPSIPYHDQSFKVLGKSLPISIWPADRPNMGVELQKENQRLLYKQVALQTEISSLASQLADLKSSSGHGRKYLPSAQQPSDRDQLARKRKAPAGHSSSEMLIPPPKSLAVTTVTIDKSDASLPAVVESETAPSNNTSPSVIQVTIEPPSDTPLTVTRVGRVSKKPKMYEE</sequence>
<evidence type="ECO:0000256" key="2">
    <source>
        <dbReference type="SAM" id="MobiDB-lite"/>
    </source>
</evidence>
<feature type="region of interest" description="Disordered" evidence="2">
    <location>
        <begin position="312"/>
        <end position="353"/>
    </location>
</feature>
<accession>A0ABT0PFT6</accession>